<dbReference type="RefSeq" id="WP_341841455.1">
    <property type="nucleotide sequence ID" value="NZ_CP149792.1"/>
</dbReference>
<dbReference type="InterPro" id="IPR010982">
    <property type="entry name" value="Lambda_DNA-bd_dom_sf"/>
</dbReference>
<dbReference type="Pfam" id="PF01381">
    <property type="entry name" value="HTH_3"/>
    <property type="match status" value="1"/>
</dbReference>
<dbReference type="PROSITE" id="PS50943">
    <property type="entry name" value="HTH_CROC1"/>
    <property type="match status" value="1"/>
</dbReference>
<name>A0ABZ2Z5A0_9BACT</name>
<feature type="domain" description="HTH cro/C1-type" evidence="2">
    <location>
        <begin position="20"/>
        <end position="69"/>
    </location>
</feature>
<evidence type="ECO:0000259" key="2">
    <source>
        <dbReference type="PROSITE" id="PS50943"/>
    </source>
</evidence>
<dbReference type="SMART" id="SM00530">
    <property type="entry name" value="HTH_XRE"/>
    <property type="match status" value="1"/>
</dbReference>
<dbReference type="InterPro" id="IPR013430">
    <property type="entry name" value="Toxin_antidote_HigA"/>
</dbReference>
<dbReference type="PANTHER" id="PTHR36924">
    <property type="entry name" value="ANTITOXIN HIGA-1"/>
    <property type="match status" value="1"/>
</dbReference>
<protein>
    <submittedName>
        <fullName evidence="3">HigA family addiction module antitoxin</fullName>
    </submittedName>
</protein>
<evidence type="ECO:0000313" key="3">
    <source>
        <dbReference type="EMBL" id="WZN46773.1"/>
    </source>
</evidence>
<organism evidence="3 4">
    <name type="scientific">Chitinophaga caseinilytica</name>
    <dbReference type="NCBI Taxonomy" id="2267521"/>
    <lineage>
        <taxon>Bacteria</taxon>
        <taxon>Pseudomonadati</taxon>
        <taxon>Bacteroidota</taxon>
        <taxon>Chitinophagia</taxon>
        <taxon>Chitinophagales</taxon>
        <taxon>Chitinophagaceae</taxon>
        <taxon>Chitinophaga</taxon>
    </lineage>
</organism>
<dbReference type="NCBIfam" id="TIGR02607">
    <property type="entry name" value="antidote_HigA"/>
    <property type="match status" value="1"/>
</dbReference>
<dbReference type="InterPro" id="IPR001387">
    <property type="entry name" value="Cro/C1-type_HTH"/>
</dbReference>
<dbReference type="PANTHER" id="PTHR36924:SF1">
    <property type="entry name" value="ANTITOXIN HIGA-1"/>
    <property type="match status" value="1"/>
</dbReference>
<dbReference type="Gene3D" id="1.10.260.40">
    <property type="entry name" value="lambda repressor-like DNA-binding domains"/>
    <property type="match status" value="1"/>
</dbReference>
<keyword evidence="1" id="KW-0238">DNA-binding</keyword>
<dbReference type="SUPFAM" id="SSF47413">
    <property type="entry name" value="lambda repressor-like DNA-binding domains"/>
    <property type="match status" value="1"/>
</dbReference>
<evidence type="ECO:0000313" key="4">
    <source>
        <dbReference type="Proteomes" id="UP001449657"/>
    </source>
</evidence>
<dbReference type="EMBL" id="CP150096">
    <property type="protein sequence ID" value="WZN46773.1"/>
    <property type="molecule type" value="Genomic_DNA"/>
</dbReference>
<gene>
    <name evidence="3" type="ORF">WJU22_01065</name>
</gene>
<reference evidence="3 4" key="1">
    <citation type="submission" date="2024-03" db="EMBL/GenBank/DDBJ databases">
        <title>Chitinophaga caseinilytica sp. nov., a casein hydrolysing bacterium isolated from forest soil.</title>
        <authorList>
            <person name="Lee D.S."/>
            <person name="Han D.M."/>
            <person name="Baek J.H."/>
            <person name="Choi D.G."/>
            <person name="Jeon J.H."/>
            <person name="Jeon C.O."/>
        </authorList>
    </citation>
    <scope>NUCLEOTIDE SEQUENCE [LARGE SCALE GENOMIC DNA]</scope>
    <source>
        <strain evidence="3 4">KACC 19118</strain>
    </source>
</reference>
<proteinExistence type="predicted"/>
<sequence>MKRAMKPSHPGAILREDILKEMNLTITKAAEGLEVSRKTLSEIVNENAAITAEMALRLEKGFGVDAQFWLSLQAKYDLWKVQHSGKVAHIHRIKPGRAV</sequence>
<keyword evidence="4" id="KW-1185">Reference proteome</keyword>
<dbReference type="CDD" id="cd00093">
    <property type="entry name" value="HTH_XRE"/>
    <property type="match status" value="1"/>
</dbReference>
<accession>A0ABZ2Z5A0</accession>
<evidence type="ECO:0000256" key="1">
    <source>
        <dbReference type="ARBA" id="ARBA00023125"/>
    </source>
</evidence>
<dbReference type="Proteomes" id="UP001449657">
    <property type="component" value="Chromosome"/>
</dbReference>